<evidence type="ECO:0000256" key="4">
    <source>
        <dbReference type="ARBA" id="ARBA00022801"/>
    </source>
</evidence>
<evidence type="ECO:0000313" key="10">
    <source>
        <dbReference type="EMBL" id="KAF4355968.1"/>
    </source>
</evidence>
<keyword evidence="3 8" id="KW-0812">Transmembrane</keyword>
<feature type="transmembrane region" description="Helical" evidence="8">
    <location>
        <begin position="283"/>
        <end position="301"/>
    </location>
</feature>
<feature type="domain" description="Phosphatidic acid phosphatase type 2/haloperoxidase" evidence="9">
    <location>
        <begin position="285"/>
        <end position="433"/>
    </location>
</feature>
<accession>A0A7J6EC00</accession>
<evidence type="ECO:0000256" key="2">
    <source>
        <dbReference type="ARBA" id="ARBA00008816"/>
    </source>
</evidence>
<feature type="region of interest" description="Disordered" evidence="7">
    <location>
        <begin position="536"/>
        <end position="564"/>
    </location>
</feature>
<evidence type="ECO:0000256" key="6">
    <source>
        <dbReference type="ARBA" id="ARBA00023136"/>
    </source>
</evidence>
<dbReference type="SUPFAM" id="SSF48317">
    <property type="entry name" value="Acid phosphatase/Vanadium-dependent haloperoxidase"/>
    <property type="match status" value="1"/>
</dbReference>
<dbReference type="FunFam" id="1.20.144.10:FF:000001">
    <property type="entry name" value="Lipid phosphate phosphatase 2"/>
    <property type="match status" value="1"/>
</dbReference>
<feature type="compositionally biased region" description="Polar residues" evidence="7">
    <location>
        <begin position="1088"/>
        <end position="1101"/>
    </location>
</feature>
<evidence type="ECO:0000313" key="11">
    <source>
        <dbReference type="Proteomes" id="UP000525078"/>
    </source>
</evidence>
<keyword evidence="5 8" id="KW-1133">Transmembrane helix</keyword>
<evidence type="ECO:0000256" key="3">
    <source>
        <dbReference type="ARBA" id="ARBA00022692"/>
    </source>
</evidence>
<evidence type="ECO:0000256" key="7">
    <source>
        <dbReference type="SAM" id="MobiDB-lite"/>
    </source>
</evidence>
<dbReference type="InterPro" id="IPR000326">
    <property type="entry name" value="PAP2/HPO"/>
</dbReference>
<dbReference type="SMART" id="SM00014">
    <property type="entry name" value="acidPPc"/>
    <property type="match status" value="1"/>
</dbReference>
<feature type="transmembrane region" description="Helical" evidence="8">
    <location>
        <begin position="250"/>
        <end position="271"/>
    </location>
</feature>
<name>A0A7J6EC00_CANSA</name>
<evidence type="ECO:0000256" key="8">
    <source>
        <dbReference type="SAM" id="Phobius"/>
    </source>
</evidence>
<dbReference type="GO" id="GO:0016020">
    <property type="term" value="C:membrane"/>
    <property type="evidence" value="ECO:0007669"/>
    <property type="project" value="UniProtKB-SubCell"/>
</dbReference>
<organism evidence="10 11">
    <name type="scientific">Cannabis sativa</name>
    <name type="common">Hemp</name>
    <name type="synonym">Marijuana</name>
    <dbReference type="NCBI Taxonomy" id="3483"/>
    <lineage>
        <taxon>Eukaryota</taxon>
        <taxon>Viridiplantae</taxon>
        <taxon>Streptophyta</taxon>
        <taxon>Embryophyta</taxon>
        <taxon>Tracheophyta</taxon>
        <taxon>Spermatophyta</taxon>
        <taxon>Magnoliopsida</taxon>
        <taxon>eudicotyledons</taxon>
        <taxon>Gunneridae</taxon>
        <taxon>Pentapetalae</taxon>
        <taxon>rosids</taxon>
        <taxon>fabids</taxon>
        <taxon>Rosales</taxon>
        <taxon>Cannabaceae</taxon>
        <taxon>Cannabis</taxon>
    </lineage>
</organism>
<sequence length="1144" mass="128449">MEPLIFNHGFKRVSIPYYLTVPESSSDAQDGLQLVPGPAAVAESTNLAESESQERHTPYQLCTWDLHAFHRFTLCAVEKLDIGNSHIFVIIVVVNPPPQGLLSRSWYNALVGSRIAFSTRRSLYARELAVVSFLLAPVLLNIDVAVAVSSAVSCKRDDSATVTNDWNSSIDFPLIETQNEEQSAMQEVQLGSHTLRSHGVSVAKTHMHDWLILMLLVLLEICLYIIHPFYRFVGKDMMTDLKYPLKSNTVPIWAVPIYAILLPIAIFLLVYYRRRDVYDLHHAILGLFFSVLVTGVLTDSIKNAVGRPRPDFFWRCFPDGKDFYDKWGDVVCHGDINVIKEGHKSFPSGHTSCKQHLIFSSGPLLDWVFLSLYLSGKVKVFDRKGHIAKLCIVFLPLLVASLVGISRVDDYWHHWQDVFAGGLLGLTVATFCYLQFFPPPYHEEGLSGWGPYAYFRVLEESRPSAQAANMVDMRNGRAAQADVGNQEEEGSSHGFMVAFTGATTTSSATVTVTTTFTSASVYTTTLTSVSIATAPAPAPAATENTTSGLANYVRSPSRSKPENLEIGHSNSANGLIEQCKFGKTSSQESKFNEFMDMDMEKPNFLQSDCHSILSTIKHKEKQLQLKRRWLLGLPSSEAEPNRSKKTNILQTRSLPESFLREDDIFYDTVKSRVEEAFGVRPAVTRNDVEVDIDDLGFLHMPNNITKVILSCIDNLTTKGLYLLAKILTQGRVEFEKTRWKMKKIVTESRAVATKLLNLLESFSTETLIVMYRKLKGYKQKMPQLQPDRCGWNREYLVKEVRIVCEKMLSQLGKGDQLQEPLSKALAIACLALKLAPVRTNVKLPELKNIKNLVDPNAKVSNKFLRKKISNFLVQYLLQCSDLDSIPSFLHKALTIINGKSRSTPEGFQLKDAIDEEVECILDVSAHTKQIFLDLLPAHDFGDDFTDAYMHDLSESEDDCSYVDDGRGQDDDSEVESTADFVPFNVNLPTAEDTHPVEPEHRLEPEISSGVDNFNCSAETAKEMNNKQTHKNQYLGIQEICDETSMFAYNLIGRMMKEFEQKGGLDMDWFSTLYLRGGCSEHEEEDSQDCNSSSPLGAQPSYQGKKGMHSRKESDGATIVRVTEELLPSFPKSVMEKKLRQLLDL</sequence>
<dbReference type="GO" id="GO:0008195">
    <property type="term" value="F:phosphatidate phosphatase activity"/>
    <property type="evidence" value="ECO:0007669"/>
    <property type="project" value="UniProtKB-ARBA"/>
</dbReference>
<dbReference type="PANTHER" id="PTHR36071:SF1">
    <property type="entry name" value="DNA DOUBLE-STRAND BREAK REPAIR PROTEIN"/>
    <property type="match status" value="1"/>
</dbReference>
<dbReference type="EMBL" id="JAATIP010000258">
    <property type="protein sequence ID" value="KAF4355968.1"/>
    <property type="molecule type" value="Genomic_DNA"/>
</dbReference>
<dbReference type="Pfam" id="PF01569">
    <property type="entry name" value="PAP2"/>
    <property type="match status" value="1"/>
</dbReference>
<dbReference type="CDD" id="cd03390">
    <property type="entry name" value="PAP2_containing_1_like"/>
    <property type="match status" value="1"/>
</dbReference>
<dbReference type="AlphaFoldDB" id="A0A7J6EC00"/>
<feature type="transmembrane region" description="Helical" evidence="8">
    <location>
        <begin position="387"/>
        <end position="406"/>
    </location>
</feature>
<dbReference type="Gene3D" id="1.20.144.10">
    <property type="entry name" value="Phosphatidic acid phosphatase type 2/haloperoxidase"/>
    <property type="match status" value="1"/>
</dbReference>
<protein>
    <recommendedName>
        <fullName evidence="9">Phosphatidic acid phosphatase type 2/haloperoxidase domain-containing protein</fullName>
    </recommendedName>
</protein>
<dbReference type="PANTHER" id="PTHR36071">
    <property type="entry name" value="DNA DOUBLE-STRAND BREAK REPAIR PROTEIN"/>
    <property type="match status" value="1"/>
</dbReference>
<reference evidence="10 11" key="1">
    <citation type="journal article" date="2020" name="bioRxiv">
        <title>Sequence and annotation of 42 cannabis genomes reveals extensive copy number variation in cannabinoid synthesis and pathogen resistance genes.</title>
        <authorList>
            <person name="Mckernan K.J."/>
            <person name="Helbert Y."/>
            <person name="Kane L.T."/>
            <person name="Ebling H."/>
            <person name="Zhang L."/>
            <person name="Liu B."/>
            <person name="Eaton Z."/>
            <person name="Mclaughlin S."/>
            <person name="Kingan S."/>
            <person name="Baybayan P."/>
            <person name="Concepcion G."/>
            <person name="Jordan M."/>
            <person name="Riva A."/>
            <person name="Barbazuk W."/>
            <person name="Harkins T."/>
        </authorList>
    </citation>
    <scope>NUCLEOTIDE SEQUENCE [LARGE SCALE GENOMIC DNA]</scope>
    <source>
        <strain evidence="11">cv. Jamaican Lion 4</strain>
        <tissue evidence="10">Leaf</tissue>
    </source>
</reference>
<comment type="similarity">
    <text evidence="2">Belongs to the PA-phosphatase related phosphoesterase family.</text>
</comment>
<dbReference type="Proteomes" id="UP000525078">
    <property type="component" value="Unassembled WGS sequence"/>
</dbReference>
<feature type="region of interest" description="Disordered" evidence="7">
    <location>
        <begin position="1081"/>
        <end position="1116"/>
    </location>
</feature>
<evidence type="ECO:0000256" key="5">
    <source>
        <dbReference type="ARBA" id="ARBA00022989"/>
    </source>
</evidence>
<comment type="subcellular location">
    <subcellularLocation>
        <location evidence="1">Membrane</location>
        <topology evidence="1">Multi-pass membrane protein</topology>
    </subcellularLocation>
</comment>
<keyword evidence="4" id="KW-0378">Hydrolase</keyword>
<dbReference type="InterPro" id="IPR036938">
    <property type="entry name" value="PAP2/HPO_sf"/>
</dbReference>
<feature type="compositionally biased region" description="Polar residues" evidence="7">
    <location>
        <begin position="543"/>
        <end position="558"/>
    </location>
</feature>
<evidence type="ECO:0000256" key="1">
    <source>
        <dbReference type="ARBA" id="ARBA00004141"/>
    </source>
</evidence>
<gene>
    <name evidence="10" type="ORF">F8388_025971</name>
</gene>
<keyword evidence="6 8" id="KW-0472">Membrane</keyword>
<comment type="caution">
    <text evidence="10">The sequence shown here is derived from an EMBL/GenBank/DDBJ whole genome shotgun (WGS) entry which is preliminary data.</text>
</comment>
<proteinExistence type="inferred from homology"/>
<evidence type="ECO:0000259" key="9">
    <source>
        <dbReference type="SMART" id="SM00014"/>
    </source>
</evidence>
<feature type="transmembrane region" description="Helical" evidence="8">
    <location>
        <begin position="210"/>
        <end position="230"/>
    </location>
</feature>
<feature type="transmembrane region" description="Helical" evidence="8">
    <location>
        <begin position="418"/>
        <end position="437"/>
    </location>
</feature>